<reference evidence="7 8" key="1">
    <citation type="submission" date="2020-08" db="EMBL/GenBank/DDBJ databases">
        <title>Genomic Encyclopedia of Type Strains, Phase IV (KMG-V): Genome sequencing to study the core and pangenomes of soil and plant-associated prokaryotes.</title>
        <authorList>
            <person name="Whitman W."/>
        </authorList>
    </citation>
    <scope>NUCLEOTIDE SEQUENCE [LARGE SCALE GENOMIC DNA]</scope>
    <source>
        <strain evidence="7 8">34/80</strain>
    </source>
</reference>
<dbReference type="PROSITE" id="PS00455">
    <property type="entry name" value="AMP_BINDING"/>
    <property type="match status" value="1"/>
</dbReference>
<comment type="caution">
    <text evidence="7">The sequence shown here is derived from an EMBL/GenBank/DDBJ whole genome shotgun (WGS) entry which is preliminary data.</text>
</comment>
<protein>
    <submittedName>
        <fullName evidence="7">Amino acid adenylation domain-containing protein</fullName>
    </submittedName>
</protein>
<accession>A0A840G112</accession>
<dbReference type="SUPFAM" id="SSF56801">
    <property type="entry name" value="Acetyl-CoA synthetase-like"/>
    <property type="match status" value="1"/>
</dbReference>
<dbReference type="SUPFAM" id="SSF47336">
    <property type="entry name" value="ACP-like"/>
    <property type="match status" value="1"/>
</dbReference>
<dbReference type="PROSITE" id="PS50075">
    <property type="entry name" value="CARRIER"/>
    <property type="match status" value="1"/>
</dbReference>
<dbReference type="FunFam" id="1.10.1200.10:FF:000005">
    <property type="entry name" value="Nonribosomal peptide synthetase 1"/>
    <property type="match status" value="1"/>
</dbReference>
<dbReference type="InterPro" id="IPR010071">
    <property type="entry name" value="AA_adenyl_dom"/>
</dbReference>
<dbReference type="SMART" id="SM00823">
    <property type="entry name" value="PKS_PP"/>
    <property type="match status" value="1"/>
</dbReference>
<dbReference type="PANTHER" id="PTHR45527:SF14">
    <property type="entry name" value="PLIPASTATIN SYNTHASE SUBUNIT B"/>
    <property type="match status" value="1"/>
</dbReference>
<dbReference type="InterPro" id="IPR045851">
    <property type="entry name" value="AMP-bd_C_sf"/>
</dbReference>
<evidence type="ECO:0000256" key="3">
    <source>
        <dbReference type="ARBA" id="ARBA00022450"/>
    </source>
</evidence>
<dbReference type="Gene3D" id="3.40.50.1820">
    <property type="entry name" value="alpha/beta hydrolase"/>
    <property type="match status" value="1"/>
</dbReference>
<dbReference type="Proteomes" id="UP000524450">
    <property type="component" value="Unassembled WGS sequence"/>
</dbReference>
<evidence type="ECO:0000259" key="6">
    <source>
        <dbReference type="PROSITE" id="PS50075"/>
    </source>
</evidence>
<feature type="domain" description="Carrier" evidence="6">
    <location>
        <begin position="430"/>
        <end position="505"/>
    </location>
</feature>
<dbReference type="Pfam" id="PF00550">
    <property type="entry name" value="PP-binding"/>
    <property type="match status" value="1"/>
</dbReference>
<dbReference type="InterPro" id="IPR029058">
    <property type="entry name" value="AB_hydrolase_fold"/>
</dbReference>
<dbReference type="NCBIfam" id="TIGR01733">
    <property type="entry name" value="AA-adenyl-dom"/>
    <property type="match status" value="1"/>
</dbReference>
<dbReference type="GO" id="GO:0005829">
    <property type="term" value="C:cytosol"/>
    <property type="evidence" value="ECO:0007669"/>
    <property type="project" value="TreeGrafter"/>
</dbReference>
<proteinExistence type="inferred from homology"/>
<dbReference type="Gene3D" id="3.40.50.12780">
    <property type="entry name" value="N-terminal domain of ligase-like"/>
    <property type="match status" value="1"/>
</dbReference>
<dbReference type="InterPro" id="IPR025110">
    <property type="entry name" value="AMP-bd_C"/>
</dbReference>
<dbReference type="InterPro" id="IPR006162">
    <property type="entry name" value="Ppantetheine_attach_site"/>
</dbReference>
<evidence type="ECO:0000256" key="5">
    <source>
        <dbReference type="SAM" id="MobiDB-lite"/>
    </source>
</evidence>
<dbReference type="AlphaFoldDB" id="A0A840G112"/>
<dbReference type="PANTHER" id="PTHR45527">
    <property type="entry name" value="NONRIBOSOMAL PEPTIDE SYNTHETASE"/>
    <property type="match status" value="1"/>
</dbReference>
<name>A0A840G112_9BURK</name>
<gene>
    <name evidence="7" type="ORF">GGD71_006988</name>
</gene>
<feature type="non-terminal residue" evidence="7">
    <location>
        <position position="1"/>
    </location>
</feature>
<dbReference type="InterPro" id="IPR009081">
    <property type="entry name" value="PP-bd_ACP"/>
</dbReference>
<dbReference type="InterPro" id="IPR020806">
    <property type="entry name" value="PKS_PP-bd"/>
</dbReference>
<keyword evidence="3" id="KW-0596">Phosphopantetheine</keyword>
<dbReference type="EMBL" id="JACIFZ010000027">
    <property type="protein sequence ID" value="MBB4226165.1"/>
    <property type="molecule type" value="Genomic_DNA"/>
</dbReference>
<dbReference type="InterPro" id="IPR036736">
    <property type="entry name" value="ACP-like_sf"/>
</dbReference>
<dbReference type="GO" id="GO:0031177">
    <property type="term" value="F:phosphopantetheine binding"/>
    <property type="evidence" value="ECO:0007669"/>
    <property type="project" value="InterPro"/>
</dbReference>
<dbReference type="InterPro" id="IPR042099">
    <property type="entry name" value="ANL_N_sf"/>
</dbReference>
<dbReference type="GO" id="GO:0044550">
    <property type="term" value="P:secondary metabolite biosynthetic process"/>
    <property type="evidence" value="ECO:0007669"/>
    <property type="project" value="TreeGrafter"/>
</dbReference>
<evidence type="ECO:0000313" key="8">
    <source>
        <dbReference type="Proteomes" id="UP000524450"/>
    </source>
</evidence>
<dbReference type="InterPro" id="IPR000873">
    <property type="entry name" value="AMP-dep_synth/lig_dom"/>
</dbReference>
<dbReference type="FunFam" id="3.30.300.30:FF:000010">
    <property type="entry name" value="Enterobactin synthetase component F"/>
    <property type="match status" value="1"/>
</dbReference>
<dbReference type="Pfam" id="PF13193">
    <property type="entry name" value="AMP-binding_C"/>
    <property type="match status" value="1"/>
</dbReference>
<dbReference type="Pfam" id="PF00501">
    <property type="entry name" value="AMP-binding"/>
    <property type="match status" value="1"/>
</dbReference>
<sequence length="529" mass="56506">DVDYPRDRLAFMLQDAQPVCMLSDSATAQLLPSGVPTLLLDAPEVHQAIAARSQANPTDAQRTQPLTPANPAYVIYTSGSTGRPKGVVIAHHNVCNFMRSMQAELRLRPTDRMLATTTIGFDIAALEVFVPLLSGSSVTIAPRSVLLDPSALAQRIAESGITVMQATPTLWQSLLSATDSLPAVHILVGGEALAQELASSLHSAGHKLTNLYGPTETAIWSTATELHDASITPPIGQPIWNTQVYVLDAALQPVPAGVPGELYIAGAGLARGYLHRPGLSAERFIANPFGSPGSRMYRTGDLARWRPDGVLDFLGRADHQVKIRGFRIEPGEIEAALARQSGIAQAAVIAREDSPGHKQLVGYVVPETADSDASASIDTAALRRSLSESLPDYMVPAAIVVLAALPLTPNGKLDRKALPAPDFTPHSIRAPRTPQEEILAALFAEILHLPQVGIDDNFFDLGGHSLMATKLISRARSALGVELAIRTLFEAPTVEQLAHRLGEAPAARKSLRSMRREQHPDAKQGTVTA</sequence>
<comment type="similarity">
    <text evidence="2">Belongs to the ATP-dependent AMP-binding enzyme family.</text>
</comment>
<evidence type="ECO:0000256" key="2">
    <source>
        <dbReference type="ARBA" id="ARBA00006432"/>
    </source>
</evidence>
<dbReference type="RefSeq" id="WP_184642834.1">
    <property type="nucleotide sequence ID" value="NZ_JACIFZ010000027.1"/>
</dbReference>
<feature type="region of interest" description="Disordered" evidence="5">
    <location>
        <begin position="505"/>
        <end position="529"/>
    </location>
</feature>
<dbReference type="GO" id="GO:0043041">
    <property type="term" value="P:amino acid activation for nonribosomal peptide biosynthetic process"/>
    <property type="evidence" value="ECO:0007669"/>
    <property type="project" value="TreeGrafter"/>
</dbReference>
<dbReference type="InterPro" id="IPR020845">
    <property type="entry name" value="AMP-binding_CS"/>
</dbReference>
<organism evidence="7 8">
    <name type="scientific">Variovorax guangxiensis</name>
    <dbReference type="NCBI Taxonomy" id="1775474"/>
    <lineage>
        <taxon>Bacteria</taxon>
        <taxon>Pseudomonadati</taxon>
        <taxon>Pseudomonadota</taxon>
        <taxon>Betaproteobacteria</taxon>
        <taxon>Burkholderiales</taxon>
        <taxon>Comamonadaceae</taxon>
        <taxon>Variovorax</taxon>
    </lineage>
</organism>
<keyword evidence="4" id="KW-0597">Phosphoprotein</keyword>
<dbReference type="PROSITE" id="PS00012">
    <property type="entry name" value="PHOSPHOPANTETHEINE"/>
    <property type="match status" value="1"/>
</dbReference>
<dbReference type="Gene3D" id="3.30.300.30">
    <property type="match status" value="1"/>
</dbReference>
<evidence type="ECO:0000256" key="4">
    <source>
        <dbReference type="ARBA" id="ARBA00022553"/>
    </source>
</evidence>
<evidence type="ECO:0000256" key="1">
    <source>
        <dbReference type="ARBA" id="ARBA00001957"/>
    </source>
</evidence>
<comment type="cofactor">
    <cofactor evidence="1">
        <name>pantetheine 4'-phosphate</name>
        <dbReference type="ChEBI" id="CHEBI:47942"/>
    </cofactor>
</comment>
<evidence type="ECO:0000313" key="7">
    <source>
        <dbReference type="EMBL" id="MBB4226165.1"/>
    </source>
</evidence>